<dbReference type="Proteomes" id="UP001283109">
    <property type="component" value="Unassembled WGS sequence"/>
</dbReference>
<sequence>MSVRGFFRRAGGAIGVWLYRRTDGRAVPGPGASRVLLLTTRGRRSGEPRSTCVGALPVDDGFIVWGTGSGAPRDPHWFRNLRAAGRTDVQAGSRRFAADVRELHGAERDAAWQEVIERVPGVERYERRSGRTIPVARLTPVAAEAPGVRPPARRIGPT</sequence>
<proteinExistence type="inferred from homology"/>
<dbReference type="SUPFAM" id="SSF50475">
    <property type="entry name" value="FMN-binding split barrel"/>
    <property type="match status" value="1"/>
</dbReference>
<evidence type="ECO:0000313" key="3">
    <source>
        <dbReference type="EMBL" id="MDW4573962.1"/>
    </source>
</evidence>
<evidence type="ECO:0000313" key="4">
    <source>
        <dbReference type="Proteomes" id="UP001283109"/>
    </source>
</evidence>
<dbReference type="PANTHER" id="PTHR39428">
    <property type="entry name" value="F420H(2)-DEPENDENT QUINONE REDUCTASE RV1261C"/>
    <property type="match status" value="1"/>
</dbReference>
<comment type="catalytic activity">
    <reaction evidence="2">
        <text>oxidized coenzyme F420-(gamma-L-Glu)(n) + a quinol + H(+) = reduced coenzyme F420-(gamma-L-Glu)(n) + a quinone</text>
        <dbReference type="Rhea" id="RHEA:39663"/>
        <dbReference type="Rhea" id="RHEA-COMP:12939"/>
        <dbReference type="Rhea" id="RHEA-COMP:14378"/>
        <dbReference type="ChEBI" id="CHEBI:15378"/>
        <dbReference type="ChEBI" id="CHEBI:24646"/>
        <dbReference type="ChEBI" id="CHEBI:132124"/>
        <dbReference type="ChEBI" id="CHEBI:133980"/>
        <dbReference type="ChEBI" id="CHEBI:139511"/>
    </reaction>
</comment>
<dbReference type="InterPro" id="IPR004378">
    <property type="entry name" value="F420H2_quin_Rdtase"/>
</dbReference>
<organism evidence="3 4">
    <name type="scientific">Microbacterium arthrosphaerae</name>
    <dbReference type="NCBI Taxonomy" id="792652"/>
    <lineage>
        <taxon>Bacteria</taxon>
        <taxon>Bacillati</taxon>
        <taxon>Actinomycetota</taxon>
        <taxon>Actinomycetes</taxon>
        <taxon>Micrococcales</taxon>
        <taxon>Microbacteriaceae</taxon>
        <taxon>Microbacterium</taxon>
    </lineage>
</organism>
<protein>
    <submittedName>
        <fullName evidence="3">Nitroreductase family deazaflavin-dependent oxidoreductase</fullName>
    </submittedName>
</protein>
<dbReference type="RefSeq" id="WP_318354453.1">
    <property type="nucleotide sequence ID" value="NZ_JAWQEV010000004.1"/>
</dbReference>
<comment type="similarity">
    <text evidence="1">Belongs to the F420H(2)-dependent quinone reductase family.</text>
</comment>
<keyword evidence="4" id="KW-1185">Reference proteome</keyword>
<comment type="caution">
    <text evidence="3">The sequence shown here is derived from an EMBL/GenBank/DDBJ whole genome shotgun (WGS) entry which is preliminary data.</text>
</comment>
<dbReference type="InterPro" id="IPR012349">
    <property type="entry name" value="Split_barrel_FMN-bd"/>
</dbReference>
<evidence type="ECO:0000256" key="1">
    <source>
        <dbReference type="ARBA" id="ARBA00008710"/>
    </source>
</evidence>
<dbReference type="Gene3D" id="2.30.110.10">
    <property type="entry name" value="Electron Transport, Fmn-binding Protein, Chain A"/>
    <property type="match status" value="1"/>
</dbReference>
<evidence type="ECO:0000256" key="2">
    <source>
        <dbReference type="ARBA" id="ARBA00049106"/>
    </source>
</evidence>
<reference evidence="3 4" key="1">
    <citation type="submission" date="2023-11" db="EMBL/GenBank/DDBJ databases">
        <title>Draft genome sequence of Microbacterium arthrosphaerae JCM 30492.</title>
        <authorList>
            <person name="Zhang G."/>
            <person name="Ding Y."/>
        </authorList>
    </citation>
    <scope>NUCLEOTIDE SEQUENCE [LARGE SCALE GENOMIC DNA]</scope>
    <source>
        <strain evidence="3 4">JCM 30492</strain>
    </source>
</reference>
<dbReference type="NCBIfam" id="TIGR00026">
    <property type="entry name" value="hi_GC_TIGR00026"/>
    <property type="match status" value="1"/>
</dbReference>
<accession>A0ABU4H3Q5</accession>
<gene>
    <name evidence="3" type="ORF">R8Z58_14370</name>
</gene>
<dbReference type="PANTHER" id="PTHR39428:SF1">
    <property type="entry name" value="F420H(2)-DEPENDENT QUINONE REDUCTASE RV1261C"/>
    <property type="match status" value="1"/>
</dbReference>
<name>A0ABU4H3Q5_9MICO</name>
<dbReference type="Pfam" id="PF04075">
    <property type="entry name" value="F420H2_quin_red"/>
    <property type="match status" value="1"/>
</dbReference>
<dbReference type="EMBL" id="JAWQEV010000004">
    <property type="protein sequence ID" value="MDW4573962.1"/>
    <property type="molecule type" value="Genomic_DNA"/>
</dbReference>